<sequence length="434" mass="46419">MERTSTHQGSLSTQLTLLAAIIGLSGVSTVNAAGFQLAEYSATGLGRAYAGEAAIADNASAQWRNPALLTELKGTQVSTGAIYVDPNVDVAGSVTLNGTTTSVASNDFAHDAVIPNFYFSHQVNDEWALGVAFGTNYGMETDLGRDFGASHFGDKASIISQEGNLNVAYKITPAFSLGGGLRIVMADGHFGATTPKNNAPGFPQGTALKYMEGDDIAWGWQVGAFWRINSNSQVGIAYKSAVDLTLEGHAEGIGFLLLPGQTRAGSMDLTLPATLELAGNHQVSDKLAVHASINWTDWSAFDQLEADFSDNTSMVKVENWEDNYRFAVGATYQVTSKWALRSGVAYDTSAVSDKNRAITIPETDRTWLSVGAEYQWDQNLSFDAGFTYILAKDAPITESRGYDSDNSAEDVGGRFVGETTGSIWLAGIQANYRF</sequence>
<reference evidence="8 9" key="1">
    <citation type="submission" date="2020-04" db="EMBL/GenBank/DDBJ databases">
        <title>Vibrio sp. SM6, a novel species isolated from seawater.</title>
        <authorList>
            <person name="Wang X."/>
        </authorList>
    </citation>
    <scope>NUCLEOTIDE SEQUENCE [LARGE SCALE GENOMIC DNA]</scope>
    <source>
        <strain evidence="8 9">SM6</strain>
    </source>
</reference>
<dbReference type="RefSeq" id="WP_168836351.1">
    <property type="nucleotide sequence ID" value="NZ_JABAIK010000008.1"/>
</dbReference>
<protein>
    <submittedName>
        <fullName evidence="8">Outer membrane protein transport protein</fullName>
    </submittedName>
</protein>
<evidence type="ECO:0000256" key="2">
    <source>
        <dbReference type="ARBA" id="ARBA00008163"/>
    </source>
</evidence>
<dbReference type="Proteomes" id="UP000535589">
    <property type="component" value="Unassembled WGS sequence"/>
</dbReference>
<evidence type="ECO:0000256" key="7">
    <source>
        <dbReference type="ARBA" id="ARBA00023237"/>
    </source>
</evidence>
<dbReference type="AlphaFoldDB" id="A0A7X8TR14"/>
<gene>
    <name evidence="8" type="ORF">HGP28_10205</name>
</gene>
<name>A0A7X8TR14_9VIBR</name>
<dbReference type="PANTHER" id="PTHR35093">
    <property type="entry name" value="OUTER MEMBRANE PROTEIN NMB0088-RELATED"/>
    <property type="match status" value="1"/>
</dbReference>
<dbReference type="SUPFAM" id="SSF56935">
    <property type="entry name" value="Porins"/>
    <property type="match status" value="1"/>
</dbReference>
<keyword evidence="4" id="KW-0812">Transmembrane</keyword>
<evidence type="ECO:0000256" key="1">
    <source>
        <dbReference type="ARBA" id="ARBA00004571"/>
    </source>
</evidence>
<keyword evidence="6" id="KW-0472">Membrane</keyword>
<evidence type="ECO:0000256" key="4">
    <source>
        <dbReference type="ARBA" id="ARBA00022692"/>
    </source>
</evidence>
<dbReference type="EMBL" id="JABAIK010000008">
    <property type="protein sequence ID" value="NLS13263.1"/>
    <property type="molecule type" value="Genomic_DNA"/>
</dbReference>
<keyword evidence="5" id="KW-0732">Signal</keyword>
<comment type="similarity">
    <text evidence="2">Belongs to the OmpP1/FadL family.</text>
</comment>
<comment type="subcellular location">
    <subcellularLocation>
        <location evidence="1">Cell outer membrane</location>
        <topology evidence="1">Multi-pass membrane protein</topology>
    </subcellularLocation>
</comment>
<accession>A0A7X8TR14</accession>
<evidence type="ECO:0000256" key="3">
    <source>
        <dbReference type="ARBA" id="ARBA00022452"/>
    </source>
</evidence>
<organism evidence="8 9">
    <name type="scientific">Vibrio agarilyticus</name>
    <dbReference type="NCBI Taxonomy" id="2726741"/>
    <lineage>
        <taxon>Bacteria</taxon>
        <taxon>Pseudomonadati</taxon>
        <taxon>Pseudomonadota</taxon>
        <taxon>Gammaproteobacteria</taxon>
        <taxon>Vibrionales</taxon>
        <taxon>Vibrionaceae</taxon>
        <taxon>Vibrio</taxon>
    </lineage>
</organism>
<evidence type="ECO:0000256" key="6">
    <source>
        <dbReference type="ARBA" id="ARBA00023136"/>
    </source>
</evidence>
<dbReference type="PANTHER" id="PTHR35093:SF8">
    <property type="entry name" value="OUTER MEMBRANE PROTEIN NMB0088-RELATED"/>
    <property type="match status" value="1"/>
</dbReference>
<keyword evidence="3" id="KW-1134">Transmembrane beta strand</keyword>
<keyword evidence="9" id="KW-1185">Reference proteome</keyword>
<proteinExistence type="inferred from homology"/>
<evidence type="ECO:0000313" key="8">
    <source>
        <dbReference type="EMBL" id="NLS13263.1"/>
    </source>
</evidence>
<dbReference type="InterPro" id="IPR005017">
    <property type="entry name" value="OMPP1/FadL/TodX"/>
</dbReference>
<dbReference type="GO" id="GO:0009279">
    <property type="term" value="C:cell outer membrane"/>
    <property type="evidence" value="ECO:0007669"/>
    <property type="project" value="UniProtKB-SubCell"/>
</dbReference>
<comment type="caution">
    <text evidence="8">The sequence shown here is derived from an EMBL/GenBank/DDBJ whole genome shotgun (WGS) entry which is preliminary data.</text>
</comment>
<evidence type="ECO:0000256" key="5">
    <source>
        <dbReference type="ARBA" id="ARBA00022729"/>
    </source>
</evidence>
<keyword evidence="7" id="KW-0998">Cell outer membrane</keyword>
<dbReference type="Gene3D" id="2.40.160.60">
    <property type="entry name" value="Outer membrane protein transport protein (OMPP1/FadL/TodX)"/>
    <property type="match status" value="1"/>
</dbReference>
<dbReference type="Pfam" id="PF03349">
    <property type="entry name" value="Toluene_X"/>
    <property type="match status" value="1"/>
</dbReference>
<evidence type="ECO:0000313" key="9">
    <source>
        <dbReference type="Proteomes" id="UP000535589"/>
    </source>
</evidence>
<dbReference type="GO" id="GO:0015483">
    <property type="term" value="F:long-chain fatty acid transporting porin activity"/>
    <property type="evidence" value="ECO:0007669"/>
    <property type="project" value="TreeGrafter"/>
</dbReference>